<keyword evidence="2" id="KW-1185">Reference proteome</keyword>
<gene>
    <name evidence="1" type="ORF">HAX54_040391</name>
</gene>
<proteinExistence type="predicted"/>
<dbReference type="Proteomes" id="UP000823775">
    <property type="component" value="Unassembled WGS sequence"/>
</dbReference>
<reference evidence="1 2" key="1">
    <citation type="journal article" date="2021" name="BMC Genomics">
        <title>Datura genome reveals duplications of psychoactive alkaloid biosynthetic genes and high mutation rate following tissue culture.</title>
        <authorList>
            <person name="Rajewski A."/>
            <person name="Carter-House D."/>
            <person name="Stajich J."/>
            <person name="Litt A."/>
        </authorList>
    </citation>
    <scope>NUCLEOTIDE SEQUENCE [LARGE SCALE GENOMIC DNA]</scope>
    <source>
        <strain evidence="1">AR-01</strain>
    </source>
</reference>
<feature type="non-terminal residue" evidence="1">
    <location>
        <position position="1"/>
    </location>
</feature>
<sequence length="52" mass="5917">TTATWVKPLQQGYHIRRPAITDKESNRWIRRGGVLTAIAGLLQHKCDRCSGR</sequence>
<evidence type="ECO:0000313" key="2">
    <source>
        <dbReference type="Proteomes" id="UP000823775"/>
    </source>
</evidence>
<organism evidence="1 2">
    <name type="scientific">Datura stramonium</name>
    <name type="common">Jimsonweed</name>
    <name type="synonym">Common thornapple</name>
    <dbReference type="NCBI Taxonomy" id="4076"/>
    <lineage>
        <taxon>Eukaryota</taxon>
        <taxon>Viridiplantae</taxon>
        <taxon>Streptophyta</taxon>
        <taxon>Embryophyta</taxon>
        <taxon>Tracheophyta</taxon>
        <taxon>Spermatophyta</taxon>
        <taxon>Magnoliopsida</taxon>
        <taxon>eudicotyledons</taxon>
        <taxon>Gunneridae</taxon>
        <taxon>Pentapetalae</taxon>
        <taxon>asterids</taxon>
        <taxon>lamiids</taxon>
        <taxon>Solanales</taxon>
        <taxon>Solanaceae</taxon>
        <taxon>Solanoideae</taxon>
        <taxon>Datureae</taxon>
        <taxon>Datura</taxon>
    </lineage>
</organism>
<accession>A0ABS8RN91</accession>
<protein>
    <submittedName>
        <fullName evidence="1">Uncharacterized protein</fullName>
    </submittedName>
</protein>
<evidence type="ECO:0000313" key="1">
    <source>
        <dbReference type="EMBL" id="MCD7448278.1"/>
    </source>
</evidence>
<comment type="caution">
    <text evidence="1">The sequence shown here is derived from an EMBL/GenBank/DDBJ whole genome shotgun (WGS) entry which is preliminary data.</text>
</comment>
<dbReference type="EMBL" id="JACEIK010000057">
    <property type="protein sequence ID" value="MCD7448278.1"/>
    <property type="molecule type" value="Genomic_DNA"/>
</dbReference>
<name>A0ABS8RN91_DATST</name>